<feature type="domain" description="Gram-positive pilin backbone subunit 2 Cna-B-like" evidence="8">
    <location>
        <begin position="211"/>
        <end position="325"/>
    </location>
</feature>
<keyword evidence="1" id="KW-0134">Cell wall</keyword>
<evidence type="ECO:0000256" key="2">
    <source>
        <dbReference type="ARBA" id="ARBA00022525"/>
    </source>
</evidence>
<dbReference type="Pfam" id="PF17802">
    <property type="entry name" value="SpaA"/>
    <property type="match status" value="1"/>
</dbReference>
<dbReference type="Pfam" id="PF00746">
    <property type="entry name" value="Gram_pos_anchor"/>
    <property type="match status" value="1"/>
</dbReference>
<evidence type="ECO:0000256" key="4">
    <source>
        <dbReference type="ARBA" id="ARBA00023088"/>
    </source>
</evidence>
<feature type="signal peptide" evidence="6">
    <location>
        <begin position="1"/>
        <end position="27"/>
    </location>
</feature>
<evidence type="ECO:0000256" key="3">
    <source>
        <dbReference type="ARBA" id="ARBA00022729"/>
    </source>
</evidence>
<evidence type="ECO:0000259" key="8">
    <source>
        <dbReference type="Pfam" id="PF16569"/>
    </source>
</evidence>
<dbReference type="InterPro" id="IPR013783">
    <property type="entry name" value="Ig-like_fold"/>
</dbReference>
<feature type="chain" id="PRO_5012103450" evidence="6">
    <location>
        <begin position="28"/>
        <end position="526"/>
    </location>
</feature>
<feature type="transmembrane region" description="Helical" evidence="5">
    <location>
        <begin position="499"/>
        <end position="518"/>
    </location>
</feature>
<keyword evidence="4" id="KW-0572">Peptidoglycan-anchor</keyword>
<feature type="domain" description="SpaA-like prealbumin fold" evidence="9">
    <location>
        <begin position="348"/>
        <end position="445"/>
    </location>
</feature>
<dbReference type="Gene3D" id="2.60.40.10">
    <property type="entry name" value="Immunoglobulins"/>
    <property type="match status" value="1"/>
</dbReference>
<evidence type="ECO:0000259" key="9">
    <source>
        <dbReference type="Pfam" id="PF17802"/>
    </source>
</evidence>
<dbReference type="InterPro" id="IPR026466">
    <property type="entry name" value="Fim_isopep_form_D2_dom"/>
</dbReference>
<feature type="domain" description="Gram-positive cocci surface proteins LPxTG" evidence="7">
    <location>
        <begin position="484"/>
        <end position="521"/>
    </location>
</feature>
<keyword evidence="2" id="KW-0964">Secreted</keyword>
<dbReference type="InterPro" id="IPR019931">
    <property type="entry name" value="LPXTG_anchor"/>
</dbReference>
<keyword evidence="5" id="KW-0472">Membrane</keyword>
<sequence>MNKMFKTLSSLALALVLLVALAIPAFAAETYTVTIDSDTTGHIYEAYQIFAGDLSEGILSNVTWGSGVDGVALLSALKADATVGTTFATATSAAAVAVALDGAANDSAAAKAFAAVAGQHLTTATGTSSEAAGPYTIQGLPAGYYLVKDKNGSQNGEDEAYTRFVLQVVEDVSATPKASTPTVEKKVKENDQYTADGGYGVGYNDAADYNIGDSVPFKLIGTLPSTYADYSSYSYTFHDTLSSGLTYNYDAKVFVDGTEITSSATVTGGDHALTVKFDNLKAIPGVTITSASKITVEYTATLNKGAEIGLDGNTNEVYLEYSNNPNPGGEGNTGETPKDKVIVFTYELDVTKVDGAEITKLLGGAEFQLTNAAGKYAQVGTDGVLTGWTTDAAAATTLISAADTGLFKVIGLDDGIYTLTETKAPAGYNKLENPVEVMIDATTANSQTWGGVAANALTALTVTADTKAGNTDLTGGVASISIANNKGATLPATGGVGTTIFYVVGGVLMLGAVILLVTKKRIGGKD</sequence>
<evidence type="ECO:0000259" key="7">
    <source>
        <dbReference type="Pfam" id="PF00746"/>
    </source>
</evidence>
<evidence type="ECO:0000256" key="1">
    <source>
        <dbReference type="ARBA" id="ARBA00022512"/>
    </source>
</evidence>
<dbReference type="NCBIfam" id="TIGR01167">
    <property type="entry name" value="LPXTG_anchor"/>
    <property type="match status" value="1"/>
</dbReference>
<dbReference type="NCBIfam" id="NF033902">
    <property type="entry name" value="iso_D2_wall_anc"/>
    <property type="match status" value="1"/>
</dbReference>
<protein>
    <submittedName>
        <fullName evidence="10">Uncharacterized protein</fullName>
    </submittedName>
</protein>
<dbReference type="EMBL" id="FLUN01000001">
    <property type="protein sequence ID" value="SBV91633.1"/>
    <property type="molecule type" value="Genomic_DNA"/>
</dbReference>
<evidence type="ECO:0000256" key="5">
    <source>
        <dbReference type="SAM" id="Phobius"/>
    </source>
</evidence>
<name>A0A212IWM7_9FIRM</name>
<dbReference type="AlphaFoldDB" id="A0A212IWM7"/>
<evidence type="ECO:0000313" key="10">
    <source>
        <dbReference type="EMBL" id="SBV91633.1"/>
    </source>
</evidence>
<organism evidence="10">
    <name type="scientific">uncultured Eubacteriales bacterium</name>
    <dbReference type="NCBI Taxonomy" id="172733"/>
    <lineage>
        <taxon>Bacteria</taxon>
        <taxon>Bacillati</taxon>
        <taxon>Bacillota</taxon>
        <taxon>Clostridia</taxon>
        <taxon>Eubacteriales</taxon>
        <taxon>environmental samples</taxon>
    </lineage>
</organism>
<gene>
    <name evidence="10" type="ORF">KL86CLO1_10146</name>
</gene>
<dbReference type="Pfam" id="PF16569">
    <property type="entry name" value="GramPos_pilinBB"/>
    <property type="match status" value="1"/>
</dbReference>
<dbReference type="InterPro" id="IPR032334">
    <property type="entry name" value="GramPos_pilinBB"/>
</dbReference>
<keyword evidence="3 6" id="KW-0732">Signal</keyword>
<dbReference type="InterPro" id="IPR041033">
    <property type="entry name" value="SpaA_PFL_dom_1"/>
</dbReference>
<dbReference type="NCBIfam" id="TIGR04226">
    <property type="entry name" value="RrgB_K2N_iso_D2"/>
    <property type="match status" value="1"/>
</dbReference>
<accession>A0A212IWM7</accession>
<proteinExistence type="predicted"/>
<reference evidence="10" key="1">
    <citation type="submission" date="2016-04" db="EMBL/GenBank/DDBJ databases">
        <authorList>
            <person name="Evans L.H."/>
            <person name="Alamgir A."/>
            <person name="Owens N."/>
            <person name="Weber N.D."/>
            <person name="Virtaneva K."/>
            <person name="Barbian K."/>
            <person name="Babar A."/>
            <person name="Rosenke K."/>
        </authorList>
    </citation>
    <scope>NUCLEOTIDE SEQUENCE</scope>
    <source>
        <strain evidence="10">86</strain>
    </source>
</reference>
<keyword evidence="5" id="KW-1133">Transmembrane helix</keyword>
<dbReference type="Gene3D" id="2.60.40.740">
    <property type="match status" value="1"/>
</dbReference>
<dbReference type="InterPro" id="IPR048052">
    <property type="entry name" value="FM1-like"/>
</dbReference>
<evidence type="ECO:0000256" key="6">
    <source>
        <dbReference type="SAM" id="SignalP"/>
    </source>
</evidence>
<keyword evidence="5" id="KW-0812">Transmembrane</keyword>